<evidence type="ECO:0000313" key="2">
    <source>
        <dbReference type="Proteomes" id="UP000219565"/>
    </source>
</evidence>
<dbReference type="AlphaFoldDB" id="A0A285LCB6"/>
<dbReference type="STRING" id="1379680.GCA_001612615_04042"/>
<accession>A0A285LCB6</accession>
<dbReference type="EMBL" id="OBEG01000003">
    <property type="protein sequence ID" value="SNY82590.1"/>
    <property type="molecule type" value="Genomic_DNA"/>
</dbReference>
<dbReference type="Proteomes" id="UP000219565">
    <property type="component" value="Unassembled WGS sequence"/>
</dbReference>
<evidence type="ECO:0008006" key="3">
    <source>
        <dbReference type="Google" id="ProtNLM"/>
    </source>
</evidence>
<evidence type="ECO:0000313" key="1">
    <source>
        <dbReference type="EMBL" id="SNY82590.1"/>
    </source>
</evidence>
<gene>
    <name evidence="1" type="ORF">SAMN04244553_3448</name>
</gene>
<proteinExistence type="predicted"/>
<dbReference type="RefSeq" id="WP_067787380.1">
    <property type="nucleotide sequence ID" value="NZ_JAMTCV010000008.1"/>
</dbReference>
<protein>
    <recommendedName>
        <fullName evidence="3">PemK-like, MazF-like toxin of type II toxin-antitoxin system</fullName>
    </recommendedName>
</protein>
<keyword evidence="2" id="KW-1185">Reference proteome</keyword>
<name>A0A285LCB6_9NOCA</name>
<sequence length="102" mass="11281">MRRGEIWSYAPTLSDGTPFPRRSTVVLVSDPAVITSPYRWLHVVPVVATDPGHVLGVYTEHGWADALELHRAYRPWLAEKLGKLTAAESESLDASLRATLSL</sequence>
<dbReference type="OrthoDB" id="4555874at2"/>
<reference evidence="1 2" key="1">
    <citation type="submission" date="2017-09" db="EMBL/GenBank/DDBJ databases">
        <authorList>
            <person name="Ehlers B."/>
            <person name="Leendertz F.H."/>
        </authorList>
    </citation>
    <scope>NUCLEOTIDE SEQUENCE [LARGE SCALE GENOMIC DNA]</scope>
    <source>
        <strain evidence="1 2">DSM 45537</strain>
    </source>
</reference>
<organism evidence="1 2">
    <name type="scientific">Nocardia amikacinitolerans</name>
    <dbReference type="NCBI Taxonomy" id="756689"/>
    <lineage>
        <taxon>Bacteria</taxon>
        <taxon>Bacillati</taxon>
        <taxon>Actinomycetota</taxon>
        <taxon>Actinomycetes</taxon>
        <taxon>Mycobacteriales</taxon>
        <taxon>Nocardiaceae</taxon>
        <taxon>Nocardia</taxon>
    </lineage>
</organism>